<evidence type="ECO:0000313" key="1">
    <source>
        <dbReference type="EMBL" id="KAK8870625.1"/>
    </source>
</evidence>
<keyword evidence="2" id="KW-1185">Reference proteome</keyword>
<dbReference type="EMBL" id="JAPFFF010000014">
    <property type="protein sequence ID" value="KAK8870625.1"/>
    <property type="molecule type" value="Genomic_DNA"/>
</dbReference>
<sequence length="371" mass="44673">MAVKEYFEKMTTFQKCILEYLEQEDDNEENYHNLINLFEDQKVSKNHYEMKAILSLLSKIIDYHHHESDFFPKIEKILLFFKKDLKKYFSQTEILNLFKNNKRIVLFLINSNILLVNNEFYSTISDDNYKLMEYLQYFAPEIRKLSITDEIIDSNEFSEDFEEKRKNGENDDYLAEIIRNDMVDDFILYTKQNNIPYNSIIKESIFETNLFLLLNRKTELIEYSAFFGSIKIFNYLYPNNVNLAPKIFIYAIHSNNHDFVKFLQNKISNEISYENCIKIAISCHHNQIFDYLQNFMNNEEFRTIIDSYALCFHNYLCFSNNNFDNQQLFFNACEFGHLKLVDLMLNVYKIDLEAKIIENTIFFQIKFHNFV</sequence>
<dbReference type="Proteomes" id="UP001470230">
    <property type="component" value="Unassembled WGS sequence"/>
</dbReference>
<organism evidence="1 2">
    <name type="scientific">Tritrichomonas musculus</name>
    <dbReference type="NCBI Taxonomy" id="1915356"/>
    <lineage>
        <taxon>Eukaryota</taxon>
        <taxon>Metamonada</taxon>
        <taxon>Parabasalia</taxon>
        <taxon>Tritrichomonadida</taxon>
        <taxon>Tritrichomonadidae</taxon>
        <taxon>Tritrichomonas</taxon>
    </lineage>
</organism>
<proteinExistence type="predicted"/>
<comment type="caution">
    <text evidence="1">The sequence shown here is derived from an EMBL/GenBank/DDBJ whole genome shotgun (WGS) entry which is preliminary data.</text>
</comment>
<name>A0ABR2J0R5_9EUKA</name>
<dbReference type="PANTHER" id="PTHR24159:SF5">
    <property type="entry name" value="ANK_REP_REGION DOMAIN-CONTAINING PROTEIN"/>
    <property type="match status" value="1"/>
</dbReference>
<gene>
    <name evidence="1" type="ORF">M9Y10_008512</name>
</gene>
<evidence type="ECO:0000313" key="2">
    <source>
        <dbReference type="Proteomes" id="UP001470230"/>
    </source>
</evidence>
<reference evidence="1 2" key="1">
    <citation type="submission" date="2024-04" db="EMBL/GenBank/DDBJ databases">
        <title>Tritrichomonas musculus Genome.</title>
        <authorList>
            <person name="Alves-Ferreira E."/>
            <person name="Grigg M."/>
            <person name="Lorenzi H."/>
            <person name="Galac M."/>
        </authorList>
    </citation>
    <scope>NUCLEOTIDE SEQUENCE [LARGE SCALE GENOMIC DNA]</scope>
    <source>
        <strain evidence="1 2">EAF2021</strain>
    </source>
</reference>
<protein>
    <recommendedName>
        <fullName evidence="3">DUF3447 domain-containing protein</fullName>
    </recommendedName>
</protein>
<evidence type="ECO:0008006" key="3">
    <source>
        <dbReference type="Google" id="ProtNLM"/>
    </source>
</evidence>
<dbReference type="SUPFAM" id="SSF48403">
    <property type="entry name" value="Ankyrin repeat"/>
    <property type="match status" value="1"/>
</dbReference>
<dbReference type="InterPro" id="IPR036770">
    <property type="entry name" value="Ankyrin_rpt-contain_sf"/>
</dbReference>
<dbReference type="PANTHER" id="PTHR24159">
    <property type="match status" value="1"/>
</dbReference>
<accession>A0ABR2J0R5</accession>